<evidence type="ECO:0000256" key="1">
    <source>
        <dbReference type="SAM" id="SignalP"/>
    </source>
</evidence>
<dbReference type="Proteomes" id="UP000266669">
    <property type="component" value="Unassembled WGS sequence"/>
</dbReference>
<dbReference type="EMBL" id="QHCS01000008">
    <property type="protein sequence ID" value="RHX83584.1"/>
    <property type="molecule type" value="Genomic_DNA"/>
</dbReference>
<evidence type="ECO:0000313" key="3">
    <source>
        <dbReference type="Proteomes" id="UP000266669"/>
    </source>
</evidence>
<organism evidence="2 3">
    <name type="scientific">Leptospira stimsonii</name>
    <dbReference type="NCBI Taxonomy" id="2202203"/>
    <lineage>
        <taxon>Bacteria</taxon>
        <taxon>Pseudomonadati</taxon>
        <taxon>Spirochaetota</taxon>
        <taxon>Spirochaetia</taxon>
        <taxon>Leptospirales</taxon>
        <taxon>Leptospiraceae</taxon>
        <taxon>Leptospira</taxon>
    </lineage>
</organism>
<gene>
    <name evidence="2" type="ORF">DLM78_21585</name>
</gene>
<evidence type="ECO:0000313" key="2">
    <source>
        <dbReference type="EMBL" id="RHX83584.1"/>
    </source>
</evidence>
<feature type="chain" id="PRO_5032362269" description="SH3b domain-containing protein" evidence="1">
    <location>
        <begin position="25"/>
        <end position="279"/>
    </location>
</feature>
<protein>
    <recommendedName>
        <fullName evidence="4">SH3b domain-containing protein</fullName>
    </recommendedName>
</protein>
<name>A0A8B3CJ82_9LEPT</name>
<dbReference type="AlphaFoldDB" id="A0A8B3CJ82"/>
<keyword evidence="1" id="KW-0732">Signal</keyword>
<reference evidence="3" key="1">
    <citation type="submission" date="2018-05" db="EMBL/GenBank/DDBJ databases">
        <title>Leptospira yasudae sp. nov. and Leptospira stimsonii sp. nov., two pathogenic species of the genus Leptospira isolated from environmental sources.</title>
        <authorList>
            <person name="Casanovas-Massana A."/>
            <person name="Hamond C."/>
            <person name="Santos L.A."/>
            <person name="Hacker K.P."/>
            <person name="Balassiano I."/>
            <person name="Medeiros M.A."/>
            <person name="Reis M.G."/>
            <person name="Ko A.I."/>
            <person name="Wunder E.A."/>
        </authorList>
    </citation>
    <scope>NUCLEOTIDE SEQUENCE [LARGE SCALE GENOMIC DNA]</scope>
    <source>
        <strain evidence="3">AMB6-RJ</strain>
    </source>
</reference>
<sequence length="279" mass="32439">MFKKKFMKKILTLSVCILILTCKGGNVQFQESINHGRWVKEINLIKKDLLKIGSWDVINNGPSLKFSESNAKYVLESEPIVILNGTYLINNDKIFVKFKKDENYDTRVDLESIECLPSFKPDHLYPQKYLSCEFKDFDGKLEKFDLFDIRSAAAGNEIKIDGISVESTGYRLGNTTTDVYFRKSPSLKGKVIPYSEINISDCPIDMLSEEHAKEEFRAKDRIPEGRDFWILAKTVVTDKIENWENVWYYIKYRSSCMSEYKEVNGWIYGQFVNFIKDSN</sequence>
<accession>A0A8B3CJ82</accession>
<proteinExistence type="predicted"/>
<comment type="caution">
    <text evidence="2">The sequence shown here is derived from an EMBL/GenBank/DDBJ whole genome shotgun (WGS) entry which is preliminary data.</text>
</comment>
<evidence type="ECO:0008006" key="4">
    <source>
        <dbReference type="Google" id="ProtNLM"/>
    </source>
</evidence>
<feature type="signal peptide" evidence="1">
    <location>
        <begin position="1"/>
        <end position="24"/>
    </location>
</feature>